<gene>
    <name evidence="1" type="ORF">ED312_13550</name>
</gene>
<protein>
    <submittedName>
        <fullName evidence="1">Uncharacterized protein</fullName>
    </submittedName>
</protein>
<dbReference type="Proteomes" id="UP000267469">
    <property type="component" value="Unassembled WGS sequence"/>
</dbReference>
<keyword evidence="2" id="KW-1185">Reference proteome</keyword>
<evidence type="ECO:0000313" key="2">
    <source>
        <dbReference type="Proteomes" id="UP000267469"/>
    </source>
</evidence>
<reference evidence="1 2" key="1">
    <citation type="submission" date="2018-10" db="EMBL/GenBank/DDBJ databases">
        <title>Sinomicrobium pectinilyticum sp. nov., a pectinase-producing bacterium isolated from alkaline and saline soil, and emended description of the genus Sinomicrobium.</title>
        <authorList>
            <person name="Cheng B."/>
            <person name="Li C."/>
            <person name="Lai Q."/>
            <person name="Du M."/>
            <person name="Shao Z."/>
            <person name="Xu P."/>
            <person name="Yang C."/>
        </authorList>
    </citation>
    <scope>NUCLEOTIDE SEQUENCE [LARGE SCALE GENOMIC DNA]</scope>
    <source>
        <strain evidence="1 2">5DNS001</strain>
    </source>
</reference>
<name>A0A3N0EA36_SINP1</name>
<evidence type="ECO:0000313" key="1">
    <source>
        <dbReference type="EMBL" id="RNL84706.1"/>
    </source>
</evidence>
<dbReference type="EMBL" id="RJTM01000094">
    <property type="protein sequence ID" value="RNL84706.1"/>
    <property type="molecule type" value="Genomic_DNA"/>
</dbReference>
<sequence>MSFLLFFNGRDLSLSIEGWNLHLTNRKFLAFQQVIKLNPDKVFPIFILCSQKGKNRYSGNSLKNEFYQVLNSQL</sequence>
<proteinExistence type="predicted"/>
<accession>A0A3N0EA36</accession>
<dbReference type="AlphaFoldDB" id="A0A3N0EA36"/>
<comment type="caution">
    <text evidence="1">The sequence shown here is derived from an EMBL/GenBank/DDBJ whole genome shotgun (WGS) entry which is preliminary data.</text>
</comment>
<organism evidence="1 2">
    <name type="scientific">Sinomicrobium pectinilyticum</name>
    <dbReference type="NCBI Taxonomy" id="1084421"/>
    <lineage>
        <taxon>Bacteria</taxon>
        <taxon>Pseudomonadati</taxon>
        <taxon>Bacteroidota</taxon>
        <taxon>Flavobacteriia</taxon>
        <taxon>Flavobacteriales</taxon>
        <taxon>Flavobacteriaceae</taxon>
        <taxon>Sinomicrobium</taxon>
    </lineage>
</organism>